<keyword evidence="2" id="KW-1185">Reference proteome</keyword>
<reference evidence="1 2" key="1">
    <citation type="journal article" date="2019" name="Anaerobe">
        <title>Detection of Robinsoniella peoriensis in multiple bone samples of a trauma patient.</title>
        <authorList>
            <person name="Schrottner P."/>
            <person name="Hartwich K."/>
            <person name="Bunk B."/>
            <person name="Schober I."/>
            <person name="Helbig S."/>
            <person name="Rudolph W.W."/>
            <person name="Gunzer F."/>
        </authorList>
    </citation>
    <scope>NUCLEOTIDE SEQUENCE [LARGE SCALE GENOMIC DNA]</scope>
    <source>
        <strain evidence="1 2">DSM 106044</strain>
    </source>
</reference>
<evidence type="ECO:0008006" key="3">
    <source>
        <dbReference type="Google" id="ProtNLM"/>
    </source>
</evidence>
<dbReference type="AlphaFoldDB" id="A0A4U8Q7B0"/>
<gene>
    <name evidence="1" type="ORF">DSM106044_03093</name>
</gene>
<protein>
    <recommendedName>
        <fullName evidence="3">Tail fiber protein</fullName>
    </recommendedName>
</protein>
<dbReference type="EMBL" id="QGQD01000060">
    <property type="protein sequence ID" value="TLD00003.1"/>
    <property type="molecule type" value="Genomic_DNA"/>
</dbReference>
<evidence type="ECO:0000313" key="2">
    <source>
        <dbReference type="Proteomes" id="UP000306509"/>
    </source>
</evidence>
<name>A0A4U8Q7B0_9FIRM</name>
<accession>A0A4U8Q7B0</accession>
<evidence type="ECO:0000313" key="1">
    <source>
        <dbReference type="EMBL" id="TLD00003.1"/>
    </source>
</evidence>
<organism evidence="1 2">
    <name type="scientific">Robinsoniella peoriensis</name>
    <dbReference type="NCBI Taxonomy" id="180332"/>
    <lineage>
        <taxon>Bacteria</taxon>
        <taxon>Bacillati</taxon>
        <taxon>Bacillota</taxon>
        <taxon>Clostridia</taxon>
        <taxon>Lachnospirales</taxon>
        <taxon>Lachnospiraceae</taxon>
        <taxon>Robinsoniella</taxon>
    </lineage>
</organism>
<dbReference type="CDD" id="cd19958">
    <property type="entry name" value="pyocin_knob"/>
    <property type="match status" value="1"/>
</dbReference>
<dbReference type="RefSeq" id="WP_138002831.1">
    <property type="nucleotide sequence ID" value="NZ_QGQD01000060.1"/>
</dbReference>
<dbReference type="Proteomes" id="UP000306509">
    <property type="component" value="Unassembled WGS sequence"/>
</dbReference>
<comment type="caution">
    <text evidence="1">The sequence shown here is derived from an EMBL/GenBank/DDBJ whole genome shotgun (WGS) entry which is preliminary data.</text>
</comment>
<proteinExistence type="predicted"/>
<sequence>MSYIDNNGLIYLWSKIKAFVTNATTSKVDKVTGKQLSTNDYTTDEKNKLAGVAVNATKNIVDTALNASSTNAISNSATTTKFSVFESSITSLNSHVGNKSNPHNVTKSQIGLSNVDNTSDLNKPVSTAVDNALKSKFYLYDKKTNSSENLNEMLEVGYYQFKEGMSLSTLPSAISSPLENMLTVLITKRGEYTRGSDTYNLVIQEILYYGSSGYVIYRRANIATEGSQTLDSSWPEWAEFHNLTGPDLIKFKGISNNANYYVHPNNHPATMVTEDANHKFTTDAEKSSWNSHVVGRSNPHVVTKAQVGLGNVDNTSDANKPISNATLLALEGKMKNVIFDAGSHDLNIFTDTGYFTFNDGCNMKNVPSSGAAMGNFDVLVYRSIGGYIVQELRLNDTQQYIRCKKNNIWGNWVTCANYTGDDKVKLDGIATGAQVNQSAFSTIHWNNSVINAGNVSDVAYFNAEYGISLSTSRPDGKNRMIIGLTDATSSNHGAMSTSDKVKLDSFGAASTYALKTDIVGMYKYKGSVAAASNLPTTGQNTGDVYNITSASIYGAAGANVAWDGSKWDSLGEIFTITSMTNAEIDTICV</sequence>